<dbReference type="RefSeq" id="WP_160202730.1">
    <property type="nucleotide sequence ID" value="NZ_QXWK01000024.1"/>
</dbReference>
<protein>
    <submittedName>
        <fullName evidence="3">Helix-turn-helix domain-containing protein</fullName>
    </submittedName>
</protein>
<dbReference type="CDD" id="cd00093">
    <property type="entry name" value="HTH_XRE"/>
    <property type="match status" value="1"/>
</dbReference>
<dbReference type="InterPro" id="IPR001387">
    <property type="entry name" value="Cro/C1-type_HTH"/>
</dbReference>
<dbReference type="PANTHER" id="PTHR46558:SF4">
    <property type="entry name" value="DNA-BIDING PHAGE PROTEIN"/>
    <property type="match status" value="1"/>
</dbReference>
<dbReference type="GO" id="GO:0003677">
    <property type="term" value="F:DNA binding"/>
    <property type="evidence" value="ECO:0007669"/>
    <property type="project" value="UniProtKB-KW"/>
</dbReference>
<dbReference type="PANTHER" id="PTHR46558">
    <property type="entry name" value="TRACRIPTIONAL REGULATORY PROTEIN-RELATED-RELATED"/>
    <property type="match status" value="1"/>
</dbReference>
<dbReference type="InterPro" id="IPR010982">
    <property type="entry name" value="Lambda_DNA-bd_dom_sf"/>
</dbReference>
<evidence type="ECO:0000313" key="3">
    <source>
        <dbReference type="EMBL" id="NBH62445.1"/>
    </source>
</evidence>
<gene>
    <name evidence="3" type="ORF">D0435_12370</name>
</gene>
<proteinExistence type="predicted"/>
<evidence type="ECO:0000259" key="2">
    <source>
        <dbReference type="PROSITE" id="PS50943"/>
    </source>
</evidence>
<comment type="caution">
    <text evidence="3">The sequence shown here is derived from an EMBL/GenBank/DDBJ whole genome shotgun (WGS) entry which is preliminary data.</text>
</comment>
<organism evidence="3 4">
    <name type="scientific">Anaerotruncus colihominis</name>
    <dbReference type="NCBI Taxonomy" id="169435"/>
    <lineage>
        <taxon>Bacteria</taxon>
        <taxon>Bacillati</taxon>
        <taxon>Bacillota</taxon>
        <taxon>Clostridia</taxon>
        <taxon>Eubacteriales</taxon>
        <taxon>Oscillospiraceae</taxon>
        <taxon>Anaerotruncus</taxon>
    </lineage>
</organism>
<evidence type="ECO:0000313" key="4">
    <source>
        <dbReference type="Proteomes" id="UP000446866"/>
    </source>
</evidence>
<keyword evidence="1" id="KW-0238">DNA-binding</keyword>
<name>A0A845QMN3_9FIRM</name>
<dbReference type="Gene3D" id="1.10.260.40">
    <property type="entry name" value="lambda repressor-like DNA-binding domains"/>
    <property type="match status" value="1"/>
</dbReference>
<dbReference type="SMART" id="SM00530">
    <property type="entry name" value="HTH_XRE"/>
    <property type="match status" value="1"/>
</dbReference>
<dbReference type="SUPFAM" id="SSF47413">
    <property type="entry name" value="lambda repressor-like DNA-binding domains"/>
    <property type="match status" value="1"/>
</dbReference>
<keyword evidence="4" id="KW-1185">Reference proteome</keyword>
<dbReference type="EMBL" id="QXWK01000024">
    <property type="protein sequence ID" value="NBH62445.1"/>
    <property type="molecule type" value="Genomic_DNA"/>
</dbReference>
<dbReference type="Pfam" id="PF01381">
    <property type="entry name" value="HTH_3"/>
    <property type="match status" value="1"/>
</dbReference>
<dbReference type="AlphaFoldDB" id="A0A845QMN3"/>
<dbReference type="Proteomes" id="UP000446866">
    <property type="component" value="Unassembled WGS sequence"/>
</dbReference>
<dbReference type="PROSITE" id="PS50943">
    <property type="entry name" value="HTH_CROC1"/>
    <property type="match status" value="1"/>
</dbReference>
<feature type="domain" description="HTH cro/C1-type" evidence="2">
    <location>
        <begin position="9"/>
        <end position="63"/>
    </location>
</feature>
<accession>A0A845QMN3</accession>
<sequence length="152" mass="17238">MKKNIGNKIKDFRIANSMTQYDLATALCVSPITVSRYETGQREPNISMIEKLSDVLNVPVSAFFLSDEDYKKIGNTTDLDFDEAGFDGFAKKVLDSKDIQLVNNFNLLNEFGKAEALKRISELVLLSKYTDGKELTKDDVLKDEFSEVLKYF</sequence>
<evidence type="ECO:0000256" key="1">
    <source>
        <dbReference type="ARBA" id="ARBA00023125"/>
    </source>
</evidence>
<reference evidence="3 4" key="1">
    <citation type="submission" date="2018-08" db="EMBL/GenBank/DDBJ databases">
        <title>Murine metabolic-syndrome-specific gut microbial biobank.</title>
        <authorList>
            <person name="Liu C."/>
        </authorList>
    </citation>
    <scope>NUCLEOTIDE SEQUENCE [LARGE SCALE GENOMIC DNA]</scope>
    <source>
        <strain evidence="3 4">28</strain>
    </source>
</reference>